<evidence type="ECO:0000313" key="13">
    <source>
        <dbReference type="EMBL" id="VEU20048.1"/>
    </source>
</evidence>
<keyword evidence="8" id="KW-0539">Nucleus</keyword>
<dbReference type="InterPro" id="IPR011257">
    <property type="entry name" value="DNA_glycosylase"/>
</dbReference>
<dbReference type="InterPro" id="IPR003265">
    <property type="entry name" value="HhH-GPD_domain"/>
</dbReference>
<evidence type="ECO:0000313" key="14">
    <source>
        <dbReference type="Proteomes" id="UP000290900"/>
    </source>
</evidence>
<dbReference type="OrthoDB" id="238681at2759"/>
<evidence type="ECO:0000256" key="6">
    <source>
        <dbReference type="ARBA" id="ARBA00023204"/>
    </source>
</evidence>
<evidence type="ECO:0000256" key="7">
    <source>
        <dbReference type="ARBA" id="ARBA00023239"/>
    </source>
</evidence>
<dbReference type="Gene3D" id="1.10.340.30">
    <property type="entry name" value="Hypothetical protein, domain 2"/>
    <property type="match status" value="1"/>
</dbReference>
<comment type="subcellular location">
    <subcellularLocation>
        <location evidence="1">Nucleus</location>
    </subcellularLocation>
</comment>
<sequence>MCESLCVYYGEYLGTFQGKPHHSFPNAEALAGNSIEQELRDLGFGYRAKFINQTAKRMVDNPDMHDSLVHGKLRTKSRAECQEFLLEFPGVGPKVADCVALMSLDKHDVVPVDTHVYQIAKRDYKFRSTTKNKTMTKNVYDEIQQFFVCLWGDYAGWAHSLLFAADLRDLENGINDTTTLPSKRPLEDENDPVVVKRLEYKNNRDSVV</sequence>
<evidence type="ECO:0000256" key="9">
    <source>
        <dbReference type="ARBA" id="ARBA00023268"/>
    </source>
</evidence>
<dbReference type="CDD" id="cd00056">
    <property type="entry name" value="ENDO3c"/>
    <property type="match status" value="1"/>
</dbReference>
<dbReference type="GO" id="GO:0140078">
    <property type="term" value="F:class I DNA-(apurinic or apyrimidinic site) endonuclease activity"/>
    <property type="evidence" value="ECO:0007669"/>
    <property type="project" value="UniProtKB-EC"/>
</dbReference>
<gene>
    <name evidence="13" type="ORF">BRENAR_LOCUS783</name>
</gene>
<name>A0A448YGN4_BRENA</name>
<reference evidence="13 14" key="1">
    <citation type="submission" date="2018-12" db="EMBL/GenBank/DDBJ databases">
        <authorList>
            <person name="Tiukova I."/>
            <person name="Dainat J."/>
        </authorList>
    </citation>
    <scope>NUCLEOTIDE SEQUENCE [LARGE SCALE GENOMIC DNA]</scope>
</reference>
<dbReference type="AlphaFoldDB" id="A0A448YGN4"/>
<evidence type="ECO:0000256" key="11">
    <source>
        <dbReference type="ARBA" id="ARBA00044632"/>
    </source>
</evidence>
<dbReference type="Pfam" id="PF00730">
    <property type="entry name" value="HhH-GPD"/>
    <property type="match status" value="1"/>
</dbReference>
<dbReference type="GO" id="GO:0006285">
    <property type="term" value="P:base-excision repair, AP site formation"/>
    <property type="evidence" value="ECO:0007669"/>
    <property type="project" value="TreeGrafter"/>
</dbReference>
<dbReference type="EC" id="4.2.99.18" evidence="3"/>
<evidence type="ECO:0000256" key="8">
    <source>
        <dbReference type="ARBA" id="ARBA00023242"/>
    </source>
</evidence>
<dbReference type="Gene3D" id="1.10.1670.10">
    <property type="entry name" value="Helix-hairpin-Helix base-excision DNA repair enzymes (C-terminal)"/>
    <property type="match status" value="1"/>
</dbReference>
<dbReference type="FunFam" id="1.10.1670.10:FF:000005">
    <property type="entry name" value="N-glycosylase/DNA lyase OGG1"/>
    <property type="match status" value="1"/>
</dbReference>
<dbReference type="PANTHER" id="PTHR10242">
    <property type="entry name" value="8-OXOGUANINE DNA GLYCOSYLASE"/>
    <property type="match status" value="1"/>
</dbReference>
<evidence type="ECO:0000256" key="3">
    <source>
        <dbReference type="ARBA" id="ARBA00012720"/>
    </source>
</evidence>
<dbReference type="PANTHER" id="PTHR10242:SF2">
    <property type="entry name" value="N-GLYCOSYLASE_DNA LYASE"/>
    <property type="match status" value="1"/>
</dbReference>
<dbReference type="GO" id="GO:0034039">
    <property type="term" value="F:8-oxo-7,8-dihydroguanine DNA N-glycosylase activity"/>
    <property type="evidence" value="ECO:0007669"/>
    <property type="project" value="TreeGrafter"/>
</dbReference>
<keyword evidence="6" id="KW-0234">DNA repair</keyword>
<keyword evidence="10" id="KW-0326">Glycosidase</keyword>
<evidence type="ECO:0000256" key="1">
    <source>
        <dbReference type="ARBA" id="ARBA00004123"/>
    </source>
</evidence>
<dbReference type="Proteomes" id="UP000290900">
    <property type="component" value="Unassembled WGS sequence"/>
</dbReference>
<dbReference type="SMART" id="SM00478">
    <property type="entry name" value="ENDO3c"/>
    <property type="match status" value="1"/>
</dbReference>
<dbReference type="SUPFAM" id="SSF48150">
    <property type="entry name" value="DNA-glycosylase"/>
    <property type="match status" value="1"/>
</dbReference>
<dbReference type="InterPro" id="IPR023170">
    <property type="entry name" value="HhH_base_excis_C"/>
</dbReference>
<keyword evidence="9" id="KW-0511">Multifunctional enzyme</keyword>
<keyword evidence="5" id="KW-0378">Hydrolase</keyword>
<accession>A0A448YGN4</accession>
<dbReference type="InterPro" id="IPR052054">
    <property type="entry name" value="Oxidative_DNA_repair_enzyme"/>
</dbReference>
<keyword evidence="4" id="KW-0227">DNA damage</keyword>
<dbReference type="EMBL" id="CAACVR010000001">
    <property type="protein sequence ID" value="VEU20048.1"/>
    <property type="molecule type" value="Genomic_DNA"/>
</dbReference>
<dbReference type="InParanoid" id="A0A448YGN4"/>
<dbReference type="STRING" id="13370.A0A448YGN4"/>
<dbReference type="GO" id="GO:0005634">
    <property type="term" value="C:nucleus"/>
    <property type="evidence" value="ECO:0007669"/>
    <property type="project" value="UniProtKB-SubCell"/>
</dbReference>
<proteinExistence type="inferred from homology"/>
<comment type="catalytic activity">
    <reaction evidence="11">
        <text>2'-deoxyribonucleotide-(2'-deoxyribose 5'-phosphate)-2'-deoxyribonucleotide-DNA = a 3'-end 2'-deoxyribonucleotide-(2,3-dehydro-2,3-deoxyribose 5'-phosphate)-DNA + a 5'-end 5'-phospho-2'-deoxyribonucleoside-DNA + H(+)</text>
        <dbReference type="Rhea" id="RHEA:66592"/>
        <dbReference type="Rhea" id="RHEA-COMP:13180"/>
        <dbReference type="Rhea" id="RHEA-COMP:16897"/>
        <dbReference type="Rhea" id="RHEA-COMP:17067"/>
        <dbReference type="ChEBI" id="CHEBI:15378"/>
        <dbReference type="ChEBI" id="CHEBI:136412"/>
        <dbReference type="ChEBI" id="CHEBI:157695"/>
        <dbReference type="ChEBI" id="CHEBI:167181"/>
        <dbReference type="EC" id="4.2.99.18"/>
    </reaction>
</comment>
<protein>
    <recommendedName>
        <fullName evidence="3">DNA-(apurinic or apyrimidinic site) lyase</fullName>
        <ecNumber evidence="3">4.2.99.18</ecNumber>
    </recommendedName>
</protein>
<comment type="similarity">
    <text evidence="2">Belongs to the type-1 OGG1 family.</text>
</comment>
<feature type="domain" description="HhH-GPD" evidence="12">
    <location>
        <begin position="9"/>
        <end position="167"/>
    </location>
</feature>
<evidence type="ECO:0000256" key="5">
    <source>
        <dbReference type="ARBA" id="ARBA00022801"/>
    </source>
</evidence>
<keyword evidence="14" id="KW-1185">Reference proteome</keyword>
<evidence type="ECO:0000256" key="4">
    <source>
        <dbReference type="ARBA" id="ARBA00022763"/>
    </source>
</evidence>
<organism evidence="13 14">
    <name type="scientific">Brettanomyces naardenensis</name>
    <name type="common">Yeast</name>
    <dbReference type="NCBI Taxonomy" id="13370"/>
    <lineage>
        <taxon>Eukaryota</taxon>
        <taxon>Fungi</taxon>
        <taxon>Dikarya</taxon>
        <taxon>Ascomycota</taxon>
        <taxon>Saccharomycotina</taxon>
        <taxon>Pichiomycetes</taxon>
        <taxon>Pichiales</taxon>
        <taxon>Pichiaceae</taxon>
        <taxon>Brettanomyces</taxon>
    </lineage>
</organism>
<evidence type="ECO:0000259" key="12">
    <source>
        <dbReference type="SMART" id="SM00478"/>
    </source>
</evidence>
<dbReference type="FunCoup" id="A0A448YGN4">
    <property type="interactions" value="602"/>
</dbReference>
<evidence type="ECO:0000256" key="10">
    <source>
        <dbReference type="ARBA" id="ARBA00023295"/>
    </source>
</evidence>
<evidence type="ECO:0000256" key="2">
    <source>
        <dbReference type="ARBA" id="ARBA00010679"/>
    </source>
</evidence>
<keyword evidence="7" id="KW-0456">Lyase</keyword>